<reference evidence="2 3" key="1">
    <citation type="submission" date="2020-04" db="EMBL/GenBank/DDBJ databases">
        <authorList>
            <person name="Wallbank WR R."/>
            <person name="Pardo Diaz C."/>
            <person name="Kozak K."/>
            <person name="Martin S."/>
            <person name="Jiggins C."/>
            <person name="Moest M."/>
            <person name="Warren A I."/>
            <person name="Byers J.R.P. K."/>
            <person name="Montejo-Kovacevich G."/>
            <person name="Yen C E."/>
        </authorList>
    </citation>
    <scope>NUCLEOTIDE SEQUENCE [LARGE SCALE GENOMIC DNA]</scope>
</reference>
<protein>
    <submittedName>
        <fullName evidence="2">Uncharacterized protein</fullName>
    </submittedName>
</protein>
<dbReference type="OrthoDB" id="7416513at2759"/>
<accession>A0A8S1BAT7</accession>
<evidence type="ECO:0000256" key="1">
    <source>
        <dbReference type="SAM" id="MobiDB-lite"/>
    </source>
</evidence>
<sequence length="169" mass="18877">MADKNLMEKLANVPLAQPGFDSLGLSAPVIVQLNPEGKWSNKKPDCLEEERLKAVVQHLVNSKALTAAQSYCCQCAQENKNTLPGGQSNKNYVPVIMMPIFPSDECPFDMECELSKIKQSEAAAKTKTKAKKTADERKDSDDKDKDKSKVKKRGFVLQRLTDFDLLSQW</sequence>
<comment type="caution">
    <text evidence="2">The sequence shown here is derived from an EMBL/GenBank/DDBJ whole genome shotgun (WGS) entry which is preliminary data.</text>
</comment>
<keyword evidence="3" id="KW-1185">Reference proteome</keyword>
<dbReference type="EMBL" id="CADEBC010000602">
    <property type="protein sequence ID" value="CAB3258938.1"/>
    <property type="molecule type" value="Genomic_DNA"/>
</dbReference>
<proteinExistence type="predicted"/>
<name>A0A8S1BAT7_ARCPL</name>
<dbReference type="AlphaFoldDB" id="A0A8S1BAT7"/>
<feature type="compositionally biased region" description="Basic and acidic residues" evidence="1">
    <location>
        <begin position="132"/>
        <end position="147"/>
    </location>
</feature>
<feature type="region of interest" description="Disordered" evidence="1">
    <location>
        <begin position="121"/>
        <end position="149"/>
    </location>
</feature>
<evidence type="ECO:0000313" key="2">
    <source>
        <dbReference type="EMBL" id="CAB3258938.1"/>
    </source>
</evidence>
<organism evidence="2 3">
    <name type="scientific">Arctia plantaginis</name>
    <name type="common">Wood tiger moth</name>
    <name type="synonym">Phalaena plantaginis</name>
    <dbReference type="NCBI Taxonomy" id="874455"/>
    <lineage>
        <taxon>Eukaryota</taxon>
        <taxon>Metazoa</taxon>
        <taxon>Ecdysozoa</taxon>
        <taxon>Arthropoda</taxon>
        <taxon>Hexapoda</taxon>
        <taxon>Insecta</taxon>
        <taxon>Pterygota</taxon>
        <taxon>Neoptera</taxon>
        <taxon>Endopterygota</taxon>
        <taxon>Lepidoptera</taxon>
        <taxon>Glossata</taxon>
        <taxon>Ditrysia</taxon>
        <taxon>Noctuoidea</taxon>
        <taxon>Erebidae</taxon>
        <taxon>Arctiinae</taxon>
        <taxon>Arctia</taxon>
    </lineage>
</organism>
<dbReference type="Proteomes" id="UP000494106">
    <property type="component" value="Unassembled WGS sequence"/>
</dbReference>
<evidence type="ECO:0000313" key="3">
    <source>
        <dbReference type="Proteomes" id="UP000494106"/>
    </source>
</evidence>
<gene>
    <name evidence="2" type="ORF">APLA_LOCUS16777</name>
</gene>